<dbReference type="OrthoDB" id="2444345at2759"/>
<dbReference type="EMBL" id="JAAAHW010006630">
    <property type="protein sequence ID" value="KAF9957270.1"/>
    <property type="molecule type" value="Genomic_DNA"/>
</dbReference>
<dbReference type="InterPro" id="IPR032675">
    <property type="entry name" value="LRR_dom_sf"/>
</dbReference>
<feature type="non-terminal residue" evidence="1">
    <location>
        <position position="447"/>
    </location>
</feature>
<dbReference type="AlphaFoldDB" id="A0A9P6J1L4"/>
<keyword evidence="2" id="KW-1185">Reference proteome</keyword>
<comment type="caution">
    <text evidence="1">The sequence shown here is derived from an EMBL/GenBank/DDBJ whole genome shotgun (WGS) entry which is preliminary data.</text>
</comment>
<name>A0A9P6J1L4_9FUNG</name>
<reference evidence="1" key="1">
    <citation type="journal article" date="2020" name="Fungal Divers.">
        <title>Resolving the Mortierellaceae phylogeny through synthesis of multi-gene phylogenetics and phylogenomics.</title>
        <authorList>
            <person name="Vandepol N."/>
            <person name="Liber J."/>
            <person name="Desiro A."/>
            <person name="Na H."/>
            <person name="Kennedy M."/>
            <person name="Barry K."/>
            <person name="Grigoriev I.V."/>
            <person name="Miller A.N."/>
            <person name="O'Donnell K."/>
            <person name="Stajich J.E."/>
            <person name="Bonito G."/>
        </authorList>
    </citation>
    <scope>NUCLEOTIDE SEQUENCE</scope>
    <source>
        <strain evidence="1">MES-2147</strain>
    </source>
</reference>
<protein>
    <recommendedName>
        <fullName evidence="3">F-box domain-containing protein</fullName>
    </recommendedName>
</protein>
<dbReference type="Proteomes" id="UP000749646">
    <property type="component" value="Unassembled WGS sequence"/>
</dbReference>
<organism evidence="1 2">
    <name type="scientific">Modicella reniformis</name>
    <dbReference type="NCBI Taxonomy" id="1440133"/>
    <lineage>
        <taxon>Eukaryota</taxon>
        <taxon>Fungi</taxon>
        <taxon>Fungi incertae sedis</taxon>
        <taxon>Mucoromycota</taxon>
        <taxon>Mortierellomycotina</taxon>
        <taxon>Mortierellomycetes</taxon>
        <taxon>Mortierellales</taxon>
        <taxon>Mortierellaceae</taxon>
        <taxon>Modicella</taxon>
    </lineage>
</organism>
<evidence type="ECO:0000313" key="2">
    <source>
        <dbReference type="Proteomes" id="UP000749646"/>
    </source>
</evidence>
<dbReference type="Gene3D" id="3.80.10.10">
    <property type="entry name" value="Ribonuclease Inhibitor"/>
    <property type="match status" value="1"/>
</dbReference>
<gene>
    <name evidence="1" type="ORF">BGZ65_002161</name>
</gene>
<proteinExistence type="predicted"/>
<dbReference type="SUPFAM" id="SSF52047">
    <property type="entry name" value="RNI-like"/>
    <property type="match status" value="1"/>
</dbReference>
<accession>A0A9P6J1L4</accession>
<evidence type="ECO:0008006" key="3">
    <source>
        <dbReference type="Google" id="ProtNLM"/>
    </source>
</evidence>
<evidence type="ECO:0000313" key="1">
    <source>
        <dbReference type="EMBL" id="KAF9957270.1"/>
    </source>
</evidence>
<sequence>MHLRLADIRNCVSVCKAWHTIFIPQLYGCFEYRSSYSPDSAFHKYGHHMRILQVLDSEFPDPERFGPECRLLTKLNISGKDEALSVECRQHLTALIDNNTDIHTLGLCLDAQDELISDLKLLTRTPALKDLELSWSRIERATTFDEILECGPKLDRLLYRPRDDIAPMSIFKNSAIALQESRTMWKLSSLTVGSFAEFGIELLKYCPNLRHFSSTATDQTQYIQQLIQHHHDGYPSRLRHLQLYGWDRAQPELFLAFLKGCAESSGLKTMELMFFPIANDIITGFATLHAHTLEKVYLYTPKLEESSSYDYSVNVLLSACPNLRHLVLLEMMVSMEDLVQSTWACKHLQVLRVHIQGNQVIDQDHQPMTSDQVPESFQNTIDLRRRVWNQIAEMTNLWELYVHNDYNMVCPVDCTHIEAGGKVLCNLNTLTFADGGLESLCKLHRLT</sequence>